<evidence type="ECO:0000256" key="2">
    <source>
        <dbReference type="ARBA" id="ARBA00007958"/>
    </source>
</evidence>
<dbReference type="GeneID" id="72185827"/>
<dbReference type="Gene3D" id="1.20.120.710">
    <property type="entry name" value="Haloacid dehalogenase hydrolase-like domain"/>
    <property type="match status" value="1"/>
</dbReference>
<evidence type="ECO:0000256" key="1">
    <source>
        <dbReference type="ARBA" id="ARBA00001946"/>
    </source>
</evidence>
<dbReference type="KEGG" id="halx:M0R89_11470"/>
<dbReference type="Gene3D" id="3.40.50.1000">
    <property type="entry name" value="HAD superfamily/HAD-like"/>
    <property type="match status" value="1"/>
</dbReference>
<organism evidence="5 6">
    <name type="scientific">Halorussus limi</name>
    <dbReference type="NCBI Taxonomy" id="2938695"/>
    <lineage>
        <taxon>Archaea</taxon>
        <taxon>Methanobacteriati</taxon>
        <taxon>Methanobacteriota</taxon>
        <taxon>Stenosarchaea group</taxon>
        <taxon>Halobacteria</taxon>
        <taxon>Halobacteriales</taxon>
        <taxon>Haladaptataceae</taxon>
        <taxon>Halorussus</taxon>
    </lineage>
</organism>
<dbReference type="Proteomes" id="UP000830729">
    <property type="component" value="Chromosome"/>
</dbReference>
<dbReference type="SFLD" id="SFLDG01129">
    <property type="entry name" value="C1.5:_HAD__Beta-PGM__Phosphata"/>
    <property type="match status" value="1"/>
</dbReference>
<comment type="cofactor">
    <cofactor evidence="1">
        <name>Mg(2+)</name>
        <dbReference type="ChEBI" id="CHEBI:18420"/>
    </cofactor>
</comment>
<dbReference type="GO" id="GO:0044281">
    <property type="term" value="P:small molecule metabolic process"/>
    <property type="evidence" value="ECO:0007669"/>
    <property type="project" value="UniProtKB-ARBA"/>
</dbReference>
<dbReference type="NCBIfam" id="TIGR01549">
    <property type="entry name" value="HAD-SF-IA-v1"/>
    <property type="match status" value="1"/>
</dbReference>
<gene>
    <name evidence="5" type="ORF">M0R89_11470</name>
</gene>
<dbReference type="GO" id="GO:0016787">
    <property type="term" value="F:hydrolase activity"/>
    <property type="evidence" value="ECO:0007669"/>
    <property type="project" value="UniProtKB-KW"/>
</dbReference>
<dbReference type="InterPro" id="IPR051400">
    <property type="entry name" value="HAD-like_hydrolase"/>
</dbReference>
<protein>
    <submittedName>
        <fullName evidence="5">HAD family hydrolase</fullName>
    </submittedName>
</protein>
<dbReference type="PANTHER" id="PTHR46470">
    <property type="entry name" value="N-ACYLNEURAMINATE-9-PHOSPHATASE"/>
    <property type="match status" value="1"/>
</dbReference>
<evidence type="ECO:0000256" key="3">
    <source>
        <dbReference type="ARBA" id="ARBA00022801"/>
    </source>
</evidence>
<dbReference type="RefSeq" id="WP_248649223.1">
    <property type="nucleotide sequence ID" value="NZ_CP096659.1"/>
</dbReference>
<dbReference type="NCBIfam" id="TIGR01509">
    <property type="entry name" value="HAD-SF-IA-v3"/>
    <property type="match status" value="1"/>
</dbReference>
<dbReference type="SFLD" id="SFLDS00003">
    <property type="entry name" value="Haloacid_Dehalogenase"/>
    <property type="match status" value="1"/>
</dbReference>
<dbReference type="InterPro" id="IPR023214">
    <property type="entry name" value="HAD_sf"/>
</dbReference>
<dbReference type="EMBL" id="CP096659">
    <property type="protein sequence ID" value="UPV73167.1"/>
    <property type="molecule type" value="Genomic_DNA"/>
</dbReference>
<sequence length="222" mass="23759">MSSADTPTVFLDLDDTICEHPRSTADRLADAFDAAGVEPFFGVSDFRRWLARVTADSAVELREKCFTGIADEQGRESADALAVARAYEDPDPTEVRFLPGAEAALDALGADHDLALVTNGDRETQRAKLAALDIADRFAAATFAGSTGVVKPDPDPFHRTLSALDCSADEAVHVGNSLRSDVAGAQAAGVEAVWLARVEEDADHVPEYRIDSMHDLHAPPWA</sequence>
<keyword evidence="4" id="KW-0460">Magnesium</keyword>
<reference evidence="5 6" key="1">
    <citation type="submission" date="2022-04" db="EMBL/GenBank/DDBJ databases">
        <title>Diverse halophilic archaea isolated from saline environments.</title>
        <authorList>
            <person name="Cui H.-L."/>
        </authorList>
    </citation>
    <scope>NUCLEOTIDE SEQUENCE [LARGE SCALE GENOMIC DNA]</scope>
    <source>
        <strain evidence="5 6">XZYJT49</strain>
    </source>
</reference>
<evidence type="ECO:0000313" key="5">
    <source>
        <dbReference type="EMBL" id="UPV73167.1"/>
    </source>
</evidence>
<evidence type="ECO:0000256" key="4">
    <source>
        <dbReference type="ARBA" id="ARBA00022842"/>
    </source>
</evidence>
<keyword evidence="6" id="KW-1185">Reference proteome</keyword>
<comment type="similarity">
    <text evidence="2">Belongs to the HAD-like hydrolase superfamily.</text>
</comment>
<dbReference type="SUPFAM" id="SSF56784">
    <property type="entry name" value="HAD-like"/>
    <property type="match status" value="1"/>
</dbReference>
<keyword evidence="3 5" id="KW-0378">Hydrolase</keyword>
<dbReference type="Pfam" id="PF00702">
    <property type="entry name" value="Hydrolase"/>
    <property type="match status" value="1"/>
</dbReference>
<proteinExistence type="inferred from homology"/>
<evidence type="ECO:0000313" key="6">
    <source>
        <dbReference type="Proteomes" id="UP000830729"/>
    </source>
</evidence>
<name>A0A8U0HQK3_9EURY</name>
<dbReference type="InterPro" id="IPR036412">
    <property type="entry name" value="HAD-like_sf"/>
</dbReference>
<accession>A0A8U0HQK3</accession>
<dbReference type="InterPro" id="IPR006439">
    <property type="entry name" value="HAD-SF_hydro_IA"/>
</dbReference>
<dbReference type="AlphaFoldDB" id="A0A8U0HQK3"/>